<dbReference type="CDD" id="cd08875">
    <property type="entry name" value="START_ArGLABRA2_like"/>
    <property type="match status" value="1"/>
</dbReference>
<evidence type="ECO:0000256" key="9">
    <source>
        <dbReference type="PROSITE-ProRule" id="PRU00108"/>
    </source>
</evidence>
<keyword evidence="6 9" id="KW-0371">Homeobox</keyword>
<evidence type="ECO:0000256" key="3">
    <source>
        <dbReference type="ARBA" id="ARBA00023015"/>
    </source>
</evidence>
<comment type="caution">
    <text evidence="14">The sequence shown here is derived from an EMBL/GenBank/DDBJ whole genome shotgun (WGS) entry which is preliminary data.</text>
</comment>
<feature type="domain" description="START" evidence="13">
    <location>
        <begin position="157"/>
        <end position="355"/>
    </location>
</feature>
<organism evidence="14 15">
    <name type="scientific">Rehmannia glutinosa</name>
    <name type="common">Chinese foxglove</name>
    <dbReference type="NCBI Taxonomy" id="99300"/>
    <lineage>
        <taxon>Eukaryota</taxon>
        <taxon>Viridiplantae</taxon>
        <taxon>Streptophyta</taxon>
        <taxon>Embryophyta</taxon>
        <taxon>Tracheophyta</taxon>
        <taxon>Spermatophyta</taxon>
        <taxon>Magnoliopsida</taxon>
        <taxon>eudicotyledons</taxon>
        <taxon>Gunneridae</taxon>
        <taxon>Pentapetalae</taxon>
        <taxon>asterids</taxon>
        <taxon>lamiids</taxon>
        <taxon>Lamiales</taxon>
        <taxon>Orobanchaceae</taxon>
        <taxon>Rehmannieae</taxon>
        <taxon>Rehmannia</taxon>
    </lineage>
</organism>
<sequence>MDKEQVFNKNSNMSDGDESTRNGESDVNSDSDYNINVDSVDRSSQPKRKRSYHRHTPLQIQELEAVFKECPHPDERQRKELSRELGMEPLQVKFWFQNKRTQMKIDLISAMTSKKGKPLTSSTNIPSSSTAYLPGNFNGTYQAGDLGSSVKFAQQNELGSKPMVIELATAAMEELMRIAQLGEPLWVPSMDRNTASLNEDEYLRSFSRVFGPKPCGFKSEASRETVVVAMSAANVIEILMDVVNAEFQVASPLVPTRESYFVRYCRQDVDGTWAVVDVSLDQMHSTPLHICRRRPSGCIVRDMPNGYSKVTWVEHVEVEEGGAQSIYKPLITAGLAFGAKRWVAILDGYCERVERAIATDVPTSDLNYLDQEGRKSMLKLAERMVTRYCSGVNASTGNTWTTLPGNANDNVKVMTRRNVDDPTMPFGIQLSVATSFWLPVTPKTVFDFLRDHHNRKEWDLLSCGGEFQEVTHIVSGNQQGNRIAIYQVKGGNSSQTEMTMLQESRTDPTASYVVYAPIEMVCVNAVLGGGDPGYVPLLPSGFAILPDGPTGTQGRGMASQPDSGGSLLTIAIQVIVDSAPNAKLSLGSIGVASRLITCTVDKIKQALVPKSS</sequence>
<evidence type="ECO:0000256" key="5">
    <source>
        <dbReference type="ARBA" id="ARBA00023125"/>
    </source>
</evidence>
<dbReference type="Proteomes" id="UP001318860">
    <property type="component" value="Unassembled WGS sequence"/>
</dbReference>
<feature type="compositionally biased region" description="Basic residues" evidence="11">
    <location>
        <begin position="45"/>
        <end position="56"/>
    </location>
</feature>
<evidence type="ECO:0000256" key="11">
    <source>
        <dbReference type="SAM" id="MobiDB-lite"/>
    </source>
</evidence>
<feature type="compositionally biased region" description="Polar residues" evidence="11">
    <location>
        <begin position="25"/>
        <end position="37"/>
    </location>
</feature>
<dbReference type="SMART" id="SM00234">
    <property type="entry name" value="START"/>
    <property type="match status" value="1"/>
</dbReference>
<dbReference type="InterPro" id="IPR057993">
    <property type="entry name" value="HD-Zip_IV_C"/>
</dbReference>
<dbReference type="InterPro" id="IPR042160">
    <property type="entry name" value="HD-Zip_IV"/>
</dbReference>
<dbReference type="Pfam" id="PF01852">
    <property type="entry name" value="START"/>
    <property type="match status" value="1"/>
</dbReference>
<keyword evidence="8 9" id="KW-0539">Nucleus</keyword>
<dbReference type="PANTHER" id="PTHR45654">
    <property type="entry name" value="HOMEOBOX-LEUCINE ZIPPER PROTEIN MERISTEM L1"/>
    <property type="match status" value="1"/>
</dbReference>
<keyword evidence="4" id="KW-0175">Coiled coil</keyword>
<dbReference type="Pfam" id="PF25797">
    <property type="entry name" value="PDF2_C"/>
    <property type="match status" value="1"/>
</dbReference>
<protein>
    <submittedName>
        <fullName evidence="14">Uncharacterized protein</fullName>
    </submittedName>
</protein>
<feature type="DNA-binding region" description="Homeobox" evidence="9">
    <location>
        <begin position="48"/>
        <end position="107"/>
    </location>
</feature>
<dbReference type="InterPro" id="IPR023393">
    <property type="entry name" value="START-like_dom_sf"/>
</dbReference>
<keyword evidence="7" id="KW-0804">Transcription</keyword>
<dbReference type="Pfam" id="PF00046">
    <property type="entry name" value="Homeodomain"/>
    <property type="match status" value="1"/>
</dbReference>
<dbReference type="InterPro" id="IPR009057">
    <property type="entry name" value="Homeodomain-like_sf"/>
</dbReference>
<dbReference type="CDD" id="cd00086">
    <property type="entry name" value="homeodomain"/>
    <property type="match status" value="1"/>
</dbReference>
<name>A0ABR0W7E6_REHGL</name>
<evidence type="ECO:0000259" key="12">
    <source>
        <dbReference type="PROSITE" id="PS50071"/>
    </source>
</evidence>
<dbReference type="SUPFAM" id="SSF55961">
    <property type="entry name" value="Bet v1-like"/>
    <property type="match status" value="2"/>
</dbReference>
<keyword evidence="5 9" id="KW-0238">DNA-binding</keyword>
<dbReference type="SUPFAM" id="SSF46689">
    <property type="entry name" value="Homeodomain-like"/>
    <property type="match status" value="1"/>
</dbReference>
<dbReference type="Gene3D" id="1.10.10.60">
    <property type="entry name" value="Homeodomain-like"/>
    <property type="match status" value="1"/>
</dbReference>
<evidence type="ECO:0000256" key="7">
    <source>
        <dbReference type="ARBA" id="ARBA00023163"/>
    </source>
</evidence>
<reference evidence="14 15" key="1">
    <citation type="journal article" date="2021" name="Comput. Struct. Biotechnol. J.">
        <title>De novo genome assembly of the potent medicinal plant Rehmannia glutinosa using nanopore technology.</title>
        <authorList>
            <person name="Ma L."/>
            <person name="Dong C."/>
            <person name="Song C."/>
            <person name="Wang X."/>
            <person name="Zheng X."/>
            <person name="Niu Y."/>
            <person name="Chen S."/>
            <person name="Feng W."/>
        </authorList>
    </citation>
    <scope>NUCLEOTIDE SEQUENCE [LARGE SCALE GENOMIC DNA]</scope>
    <source>
        <strain evidence="14">DH-2019</strain>
    </source>
</reference>
<evidence type="ECO:0000256" key="4">
    <source>
        <dbReference type="ARBA" id="ARBA00023054"/>
    </source>
</evidence>
<dbReference type="InterPro" id="IPR001356">
    <property type="entry name" value="HD"/>
</dbReference>
<evidence type="ECO:0000259" key="13">
    <source>
        <dbReference type="PROSITE" id="PS50848"/>
    </source>
</evidence>
<dbReference type="InterPro" id="IPR017970">
    <property type="entry name" value="Homeobox_CS"/>
</dbReference>
<feature type="region of interest" description="Disordered" evidence="11">
    <location>
        <begin position="1"/>
        <end position="56"/>
    </location>
</feature>
<keyword evidence="15" id="KW-1185">Reference proteome</keyword>
<evidence type="ECO:0000256" key="10">
    <source>
        <dbReference type="RuleBase" id="RU000682"/>
    </source>
</evidence>
<dbReference type="SMART" id="SM00389">
    <property type="entry name" value="HOX"/>
    <property type="match status" value="1"/>
</dbReference>
<dbReference type="PANTHER" id="PTHR45654:SF77">
    <property type="entry name" value="HOMEOBOX-LEUCINE ZIPPER PROTEIN MERISTEM L1"/>
    <property type="match status" value="1"/>
</dbReference>
<evidence type="ECO:0000256" key="8">
    <source>
        <dbReference type="ARBA" id="ARBA00023242"/>
    </source>
</evidence>
<dbReference type="PROSITE" id="PS50848">
    <property type="entry name" value="START"/>
    <property type="match status" value="1"/>
</dbReference>
<accession>A0ABR0W7E6</accession>
<dbReference type="Gene3D" id="3.30.530.20">
    <property type="match status" value="1"/>
</dbReference>
<gene>
    <name evidence="14" type="ORF">DH2020_022894</name>
</gene>
<evidence type="ECO:0000256" key="2">
    <source>
        <dbReference type="ARBA" id="ARBA00006789"/>
    </source>
</evidence>
<comment type="similarity">
    <text evidence="2">Belongs to the HD-ZIP homeobox family. Class IV subfamily.</text>
</comment>
<dbReference type="PROSITE" id="PS50071">
    <property type="entry name" value="HOMEOBOX_2"/>
    <property type="match status" value="1"/>
</dbReference>
<dbReference type="InterPro" id="IPR002913">
    <property type="entry name" value="START_lipid-bd_dom"/>
</dbReference>
<evidence type="ECO:0000256" key="1">
    <source>
        <dbReference type="ARBA" id="ARBA00004123"/>
    </source>
</evidence>
<feature type="domain" description="Homeobox" evidence="12">
    <location>
        <begin position="46"/>
        <end position="106"/>
    </location>
</feature>
<dbReference type="PROSITE" id="PS00027">
    <property type="entry name" value="HOMEOBOX_1"/>
    <property type="match status" value="1"/>
</dbReference>
<evidence type="ECO:0000256" key="6">
    <source>
        <dbReference type="ARBA" id="ARBA00023155"/>
    </source>
</evidence>
<comment type="subcellular location">
    <subcellularLocation>
        <location evidence="1 9 10">Nucleus</location>
    </subcellularLocation>
</comment>
<evidence type="ECO:0000313" key="14">
    <source>
        <dbReference type="EMBL" id="KAK6142546.1"/>
    </source>
</evidence>
<proteinExistence type="inferred from homology"/>
<evidence type="ECO:0000313" key="15">
    <source>
        <dbReference type="Proteomes" id="UP001318860"/>
    </source>
</evidence>
<dbReference type="EMBL" id="JABTTQ020000013">
    <property type="protein sequence ID" value="KAK6142546.1"/>
    <property type="molecule type" value="Genomic_DNA"/>
</dbReference>
<keyword evidence="3" id="KW-0805">Transcription regulation</keyword>